<feature type="domain" description="Arb2" evidence="9">
    <location>
        <begin position="350"/>
        <end position="587"/>
    </location>
</feature>
<dbReference type="GO" id="GO:0000407">
    <property type="term" value="C:phagophore assembly site"/>
    <property type="evidence" value="ECO:0007669"/>
    <property type="project" value="UniProtKB-SubCell"/>
</dbReference>
<evidence type="ECO:0000256" key="6">
    <source>
        <dbReference type="ARBA" id="ARBA00023006"/>
    </source>
</evidence>
<keyword evidence="4" id="KW-0813">Transport</keyword>
<feature type="compositionally biased region" description="Basic residues" evidence="7">
    <location>
        <begin position="221"/>
        <end position="230"/>
    </location>
</feature>
<dbReference type="InParanoid" id="C7Z4Y5"/>
<comment type="similarity">
    <text evidence="2">Belongs to the ATG29 family.</text>
</comment>
<dbReference type="eggNOG" id="ENOG502SGUN">
    <property type="taxonomic scope" value="Eukaryota"/>
</dbReference>
<dbReference type="InterPro" id="IPR039113">
    <property type="entry name" value="ATG29"/>
</dbReference>
<dbReference type="GO" id="GO:0015031">
    <property type="term" value="P:protein transport"/>
    <property type="evidence" value="ECO:0007669"/>
    <property type="project" value="UniProtKB-KW"/>
</dbReference>
<evidence type="ECO:0000256" key="1">
    <source>
        <dbReference type="ARBA" id="ARBA00004329"/>
    </source>
</evidence>
<evidence type="ECO:0000259" key="9">
    <source>
        <dbReference type="Pfam" id="PF22749"/>
    </source>
</evidence>
<keyword evidence="11" id="KW-1185">Reference proteome</keyword>
<proteinExistence type="inferred from homology"/>
<protein>
    <recommendedName>
        <fullName evidence="3">Autophagy-related protein 29</fullName>
    </recommendedName>
</protein>
<feature type="compositionally biased region" description="Polar residues" evidence="7">
    <location>
        <begin position="292"/>
        <end position="301"/>
    </location>
</feature>
<dbReference type="InterPro" id="IPR053858">
    <property type="entry name" value="Arb2_dom"/>
</dbReference>
<dbReference type="InterPro" id="IPR039362">
    <property type="entry name" value="ATG29_sf"/>
</dbReference>
<dbReference type="PANTHER" id="PTHR40012">
    <property type="entry name" value="AUTOPHAGY-RELATED PROTEIN 29"/>
    <property type="match status" value="1"/>
</dbReference>
<keyword evidence="5" id="KW-0653">Protein transport</keyword>
<dbReference type="KEGG" id="nhe:NECHADRAFT_91217"/>
<evidence type="ECO:0000256" key="4">
    <source>
        <dbReference type="ARBA" id="ARBA00022448"/>
    </source>
</evidence>
<dbReference type="GeneID" id="9678246"/>
<feature type="compositionally biased region" description="Acidic residues" evidence="7">
    <location>
        <begin position="182"/>
        <end position="192"/>
    </location>
</feature>
<keyword evidence="6" id="KW-0072">Autophagy</keyword>
<dbReference type="EMBL" id="GG698910">
    <property type="protein sequence ID" value="EEU41006.1"/>
    <property type="molecule type" value="Genomic_DNA"/>
</dbReference>
<dbReference type="PANTHER" id="PTHR40012:SF1">
    <property type="entry name" value="AUTOPHAGY-RELATED PROTEIN 29"/>
    <property type="match status" value="1"/>
</dbReference>
<dbReference type="AlphaFoldDB" id="C7Z4Y5"/>
<dbReference type="VEuPathDB" id="FungiDB:NECHADRAFT_91217"/>
<dbReference type="OrthoDB" id="421951at2759"/>
<feature type="region of interest" description="Disordered" evidence="7">
    <location>
        <begin position="73"/>
        <end position="302"/>
    </location>
</feature>
<dbReference type="Proteomes" id="UP000005206">
    <property type="component" value="Chromosome 2"/>
</dbReference>
<accession>C7Z4Y5</accession>
<dbReference type="Gene3D" id="1.10.10.2570">
    <property type="match status" value="1"/>
</dbReference>
<feature type="compositionally biased region" description="Acidic residues" evidence="7">
    <location>
        <begin position="711"/>
        <end position="721"/>
    </location>
</feature>
<evidence type="ECO:0000256" key="7">
    <source>
        <dbReference type="SAM" id="MobiDB-lite"/>
    </source>
</evidence>
<dbReference type="STRING" id="660122.C7Z4Y5"/>
<organism evidence="10 11">
    <name type="scientific">Fusarium vanettenii (strain ATCC MYA-4622 / CBS 123669 / FGSC 9596 / NRRL 45880 / 77-13-4)</name>
    <name type="common">Fusarium solani subsp. pisi</name>
    <dbReference type="NCBI Taxonomy" id="660122"/>
    <lineage>
        <taxon>Eukaryota</taxon>
        <taxon>Fungi</taxon>
        <taxon>Dikarya</taxon>
        <taxon>Ascomycota</taxon>
        <taxon>Pezizomycotina</taxon>
        <taxon>Sordariomycetes</taxon>
        <taxon>Hypocreomycetidae</taxon>
        <taxon>Hypocreales</taxon>
        <taxon>Nectriaceae</taxon>
        <taxon>Fusarium</taxon>
        <taxon>Fusarium solani species complex</taxon>
        <taxon>Fusarium vanettenii</taxon>
    </lineage>
</organism>
<dbReference type="OMA" id="RNPRICA"/>
<dbReference type="InterPro" id="IPR040666">
    <property type="entry name" value="Atg29_N"/>
</dbReference>
<dbReference type="HOGENOM" id="CLU_353388_0_0_1"/>
<feature type="region of interest" description="Disordered" evidence="7">
    <location>
        <begin position="704"/>
        <end position="736"/>
    </location>
</feature>
<evidence type="ECO:0000256" key="5">
    <source>
        <dbReference type="ARBA" id="ARBA00022927"/>
    </source>
</evidence>
<name>C7Z4Y5_FUSV7</name>
<evidence type="ECO:0000259" key="8">
    <source>
        <dbReference type="Pfam" id="PF18388"/>
    </source>
</evidence>
<reference evidence="10 11" key="1">
    <citation type="journal article" date="2009" name="PLoS Genet.">
        <title>The genome of Nectria haematococca: contribution of supernumerary chromosomes to gene expansion.</title>
        <authorList>
            <person name="Coleman J.J."/>
            <person name="Rounsley S.D."/>
            <person name="Rodriguez-Carres M."/>
            <person name="Kuo A."/>
            <person name="Wasmann C.C."/>
            <person name="Grimwood J."/>
            <person name="Schmutz J."/>
            <person name="Taga M."/>
            <person name="White G.J."/>
            <person name="Zhou S."/>
            <person name="Schwartz D.C."/>
            <person name="Freitag M."/>
            <person name="Ma L.J."/>
            <person name="Danchin E.G."/>
            <person name="Henrissat B."/>
            <person name="Coutinho P.M."/>
            <person name="Nelson D.R."/>
            <person name="Straney D."/>
            <person name="Napoli C.A."/>
            <person name="Barker B.M."/>
            <person name="Gribskov M."/>
            <person name="Rep M."/>
            <person name="Kroken S."/>
            <person name="Molnar I."/>
            <person name="Rensing C."/>
            <person name="Kennell J.C."/>
            <person name="Zamora J."/>
            <person name="Farman M.L."/>
            <person name="Selker E.U."/>
            <person name="Salamov A."/>
            <person name="Shapiro H."/>
            <person name="Pangilinan J."/>
            <person name="Lindquist E."/>
            <person name="Lamers C."/>
            <person name="Grigoriev I.V."/>
            <person name="Geiser D.M."/>
            <person name="Covert S.F."/>
            <person name="Temporini E."/>
            <person name="Vanetten H.D."/>
        </authorList>
    </citation>
    <scope>NUCLEOTIDE SEQUENCE [LARGE SCALE GENOMIC DNA]</scope>
    <source>
        <strain evidence="11">ATCC MYA-4622 / CBS 123669 / FGSC 9596 / NRRL 45880 / 77-13-4</strain>
    </source>
</reference>
<feature type="compositionally biased region" description="Polar residues" evidence="7">
    <location>
        <begin position="199"/>
        <end position="211"/>
    </location>
</feature>
<sequence length="736" mass="81083">MAEPTYTVFVRVPMPRGDFVDPPPVNWDSNKDEALWKILSGAAKTEIDCHLGLSTVVQLMLIRIHGTGTPLNASIRPVISRNPSTNTTVLRDMTGGSASPRPGMGIASTRTGERRRLTSLPISNVPKSPERVAQPDPSPDEQSASPGPADDSSTMSSEDESSPAQSRIIRRPPRFQQNDGGAYEDDDDDESEPAFQPYTAPSNQTSAQDLGSTLREDGRGSGKRFTKKHGKEAIHQSQTSDSSASSAAMVHRPGKSREQRTPGPLSPRRAAELAGHSPGNKSRGYSREGSDGTPSMGSSFSDLDGRNFHTHHNLFNSTQLHLSSLLTRPSFLLPHRQSFTYHVSPMLALDEIRSIENPDCYYKFFISKNMRVNERQRFHFNGAMQDIIHDRLMKKGLLRIPLGTDEKHCPIFISPKTTVAARIIVILGEPIQNVGMLAGRVASGPGGLTKGSILSVVRAIAKQKGNLKAQCPPSIVLANMGERHWWPEGKRSITVADSTDIPLPSLVHTGRKYIKELNEIPGSETAAAHMATVFKNIAEWNKHAKIDVIAIGESCEVALKFFEDKENWEKWGGRMGGMLMFGTRTRAYLVSPEPLDTPLATARGNPSLSIEPLGCPCLSSGEPHYVELIAIKALEPALAYLQEIALTKGFVNPEMAVAERPPTDFTDEDWSKLPEENKPGVVTLDQEEMKKRIKELRRWKKFEETGQAPDWDSDDEEEEELPQGSGKEGWREGDAW</sequence>
<gene>
    <name evidence="10" type="ORF">NECHADRAFT_91217</name>
</gene>
<dbReference type="Pfam" id="PF18388">
    <property type="entry name" value="ATG29_N"/>
    <property type="match status" value="1"/>
</dbReference>
<feature type="domain" description="Atg29 N-terminal" evidence="8">
    <location>
        <begin position="6"/>
        <end position="50"/>
    </location>
</feature>
<evidence type="ECO:0000313" key="11">
    <source>
        <dbReference type="Proteomes" id="UP000005206"/>
    </source>
</evidence>
<dbReference type="Pfam" id="PF22749">
    <property type="entry name" value="Arb2"/>
    <property type="match status" value="1"/>
</dbReference>
<comment type="subcellular location">
    <subcellularLocation>
        <location evidence="1">Preautophagosomal structure</location>
    </subcellularLocation>
</comment>
<evidence type="ECO:0000256" key="3">
    <source>
        <dbReference type="ARBA" id="ARBA00013784"/>
    </source>
</evidence>
<evidence type="ECO:0000256" key="2">
    <source>
        <dbReference type="ARBA" id="ARBA00010082"/>
    </source>
</evidence>
<dbReference type="RefSeq" id="XP_003046719.1">
    <property type="nucleotide sequence ID" value="XM_003046673.1"/>
</dbReference>
<dbReference type="GO" id="GO:0000045">
    <property type="term" value="P:autophagosome assembly"/>
    <property type="evidence" value="ECO:0007669"/>
    <property type="project" value="InterPro"/>
</dbReference>
<evidence type="ECO:0000313" key="10">
    <source>
        <dbReference type="EMBL" id="EEU41006.1"/>
    </source>
</evidence>